<sequence>MPEWEIHNKWARRLGIPEKISNFVNSLVDFPEENQEFMEFLDTEDKKLCMGKRKHIVILPYRATVGKHDSGRRRKTAMYLQLRFLRQKGSEYVKAWYLHHILDYIKSAPVLGIEEILKRVENKTESCKELEIVKNFVMSNSDEILEECR</sequence>
<accession>A0A2R7Y9W4</accession>
<dbReference type="AlphaFoldDB" id="A0A2R7Y9W4"/>
<comment type="caution">
    <text evidence="1">The sequence shown here is derived from an EMBL/GenBank/DDBJ whole genome shotgun (WGS) entry which is preliminary data.</text>
</comment>
<protein>
    <submittedName>
        <fullName evidence="1">Uncharacterized protein</fullName>
    </submittedName>
</protein>
<name>A0A2R7Y9W4_9ARCH</name>
<dbReference type="EMBL" id="NDWU01000001">
    <property type="protein sequence ID" value="PUA34286.1"/>
    <property type="molecule type" value="Genomic_DNA"/>
</dbReference>
<gene>
    <name evidence="1" type="ORF">B9J98_00080</name>
</gene>
<organism evidence="1 2">
    <name type="scientific">Candidatus Terraquivivens tikiterensis</name>
    <dbReference type="NCBI Taxonomy" id="1980982"/>
    <lineage>
        <taxon>Archaea</taxon>
        <taxon>Nitrososphaerota</taxon>
        <taxon>Candidatus Wolframiiraptoraceae</taxon>
        <taxon>Candidatus Terraquivivens</taxon>
    </lineage>
</organism>
<reference evidence="1 2" key="1">
    <citation type="submission" date="2017-04" db="EMBL/GenBank/DDBJ databases">
        <title>Draft Aigarchaeota genome from a New Zealand hot spring.</title>
        <authorList>
            <person name="Reysenbach A.-L."/>
            <person name="Donaho J.A."/>
            <person name="Gerhart J."/>
            <person name="Kelley J.F."/>
            <person name="Kouba K."/>
            <person name="Podar M."/>
            <person name="Stott M."/>
        </authorList>
    </citation>
    <scope>NUCLEOTIDE SEQUENCE [LARGE SCALE GENOMIC DNA]</scope>
    <source>
        <strain evidence="1">NZ13_MG1</strain>
    </source>
</reference>
<dbReference type="Proteomes" id="UP000244066">
    <property type="component" value="Unassembled WGS sequence"/>
</dbReference>
<proteinExistence type="predicted"/>
<evidence type="ECO:0000313" key="2">
    <source>
        <dbReference type="Proteomes" id="UP000244066"/>
    </source>
</evidence>
<evidence type="ECO:0000313" key="1">
    <source>
        <dbReference type="EMBL" id="PUA34286.1"/>
    </source>
</evidence>